<dbReference type="SUPFAM" id="SSF54427">
    <property type="entry name" value="NTF2-like"/>
    <property type="match status" value="1"/>
</dbReference>
<evidence type="ECO:0000259" key="1">
    <source>
        <dbReference type="Pfam" id="PF12680"/>
    </source>
</evidence>
<proteinExistence type="predicted"/>
<dbReference type="InterPro" id="IPR037401">
    <property type="entry name" value="SnoaL-like"/>
</dbReference>
<dbReference type="Gene3D" id="3.10.450.50">
    <property type="match status" value="1"/>
</dbReference>
<dbReference type="Proteomes" id="UP000295244">
    <property type="component" value="Unassembled WGS sequence"/>
</dbReference>
<dbReference type="OrthoDB" id="8087138at2"/>
<dbReference type="RefSeq" id="WP_132691403.1">
    <property type="nucleotide sequence ID" value="NZ_SKBU01000016.1"/>
</dbReference>
<dbReference type="EMBL" id="SKBU01000016">
    <property type="protein sequence ID" value="TCJ16404.1"/>
    <property type="molecule type" value="Genomic_DNA"/>
</dbReference>
<comment type="caution">
    <text evidence="2">The sequence shown here is derived from an EMBL/GenBank/DDBJ whole genome shotgun (WGS) entry which is preliminary data.</text>
</comment>
<organism evidence="2 3">
    <name type="scientific">Rubrobacter taiwanensis</name>
    <dbReference type="NCBI Taxonomy" id="185139"/>
    <lineage>
        <taxon>Bacteria</taxon>
        <taxon>Bacillati</taxon>
        <taxon>Actinomycetota</taxon>
        <taxon>Rubrobacteria</taxon>
        <taxon>Rubrobacterales</taxon>
        <taxon>Rubrobacteraceae</taxon>
        <taxon>Rubrobacter</taxon>
    </lineage>
</organism>
<gene>
    <name evidence="2" type="ORF">E0L93_09765</name>
</gene>
<accession>A0A4R1BGW0</accession>
<protein>
    <submittedName>
        <fullName evidence="2">Nuclear transport factor 2 family protein</fullName>
    </submittedName>
</protein>
<dbReference type="InterPro" id="IPR032710">
    <property type="entry name" value="NTF2-like_dom_sf"/>
</dbReference>
<sequence length="122" mass="13581">MTERKTASGLDFEEMRRAIEECDAEALIGLYAGGAEMKIVNKNTTPNSPRILRGKEEIAGYLRDVCGREMTHRVENAVIGEDRAAFTEACEYPGGMKVLAATTLEVWNGRISRQLTVEAWDE</sequence>
<dbReference type="Pfam" id="PF12680">
    <property type="entry name" value="SnoaL_2"/>
    <property type="match status" value="1"/>
</dbReference>
<keyword evidence="3" id="KW-1185">Reference proteome</keyword>
<evidence type="ECO:0000313" key="3">
    <source>
        <dbReference type="Proteomes" id="UP000295244"/>
    </source>
</evidence>
<feature type="domain" description="SnoaL-like" evidence="1">
    <location>
        <begin position="13"/>
        <end position="113"/>
    </location>
</feature>
<evidence type="ECO:0000313" key="2">
    <source>
        <dbReference type="EMBL" id="TCJ16404.1"/>
    </source>
</evidence>
<reference evidence="2 3" key="1">
    <citation type="submission" date="2019-03" db="EMBL/GenBank/DDBJ databases">
        <title>Whole genome sequence of a novel Rubrobacter taiwanensis strain, isolated from Yellowstone National Park.</title>
        <authorList>
            <person name="Freed S."/>
            <person name="Ramaley R.F."/>
            <person name="Kyndt J.A."/>
        </authorList>
    </citation>
    <scope>NUCLEOTIDE SEQUENCE [LARGE SCALE GENOMIC DNA]</scope>
    <source>
        <strain evidence="2 3">Yellowstone</strain>
    </source>
</reference>
<name>A0A4R1BGW0_9ACTN</name>
<dbReference type="AlphaFoldDB" id="A0A4R1BGW0"/>